<evidence type="ECO:0000256" key="1">
    <source>
        <dbReference type="SAM" id="MobiDB-lite"/>
    </source>
</evidence>
<accession>A0A4U0TVR5</accession>
<proteinExistence type="predicted"/>
<sequence length="239" mass="25461">MASSLIPPIDFSRSGSSFATAVTTSDTPPCDCNDDDDSEYATTLASTAPEELARAPSSTPSIQQDQLFASANSTEWADDVPFEAAKNRFLSRLFSRHGTCDIHAISSDDFGTTFAACRQLVLQVGGRILDDFAYPGGFLYQLPPGTASPLTNGKQTACGGSISIALWTPFPRALFNGLKLAPYGSAGELLVIPVPPHRSSAVTEKAWPRSSPDDMTKKRVSSWIGSLASNYGSSMSYMT</sequence>
<dbReference type="Proteomes" id="UP000308549">
    <property type="component" value="Unassembled WGS sequence"/>
</dbReference>
<feature type="region of interest" description="Disordered" evidence="1">
    <location>
        <begin position="1"/>
        <end position="39"/>
    </location>
</feature>
<protein>
    <submittedName>
        <fullName evidence="2">Uncharacterized protein</fullName>
    </submittedName>
</protein>
<dbReference type="OrthoDB" id="3942684at2759"/>
<evidence type="ECO:0000313" key="2">
    <source>
        <dbReference type="EMBL" id="TKA26463.1"/>
    </source>
</evidence>
<dbReference type="EMBL" id="NAJL01000028">
    <property type="protein sequence ID" value="TKA26463.1"/>
    <property type="molecule type" value="Genomic_DNA"/>
</dbReference>
<comment type="caution">
    <text evidence="2">The sequence shown here is derived from an EMBL/GenBank/DDBJ whole genome shotgun (WGS) entry which is preliminary data.</text>
</comment>
<reference evidence="2 3" key="1">
    <citation type="submission" date="2017-03" db="EMBL/GenBank/DDBJ databases">
        <title>Genomes of endolithic fungi from Antarctica.</title>
        <authorList>
            <person name="Coleine C."/>
            <person name="Masonjones S."/>
            <person name="Stajich J.E."/>
        </authorList>
    </citation>
    <scope>NUCLEOTIDE SEQUENCE [LARGE SCALE GENOMIC DNA]</scope>
    <source>
        <strain evidence="2 3">CCFEE 6315</strain>
    </source>
</reference>
<organism evidence="2 3">
    <name type="scientific">Salinomyces thailandicus</name>
    <dbReference type="NCBI Taxonomy" id="706561"/>
    <lineage>
        <taxon>Eukaryota</taxon>
        <taxon>Fungi</taxon>
        <taxon>Dikarya</taxon>
        <taxon>Ascomycota</taxon>
        <taxon>Pezizomycotina</taxon>
        <taxon>Dothideomycetes</taxon>
        <taxon>Dothideomycetidae</taxon>
        <taxon>Mycosphaerellales</taxon>
        <taxon>Teratosphaeriaceae</taxon>
        <taxon>Salinomyces</taxon>
    </lineage>
</organism>
<keyword evidence="3" id="KW-1185">Reference proteome</keyword>
<dbReference type="AlphaFoldDB" id="A0A4U0TVR5"/>
<name>A0A4U0TVR5_9PEZI</name>
<gene>
    <name evidence="2" type="ORF">B0A50_05300</name>
</gene>
<feature type="compositionally biased region" description="Polar residues" evidence="1">
    <location>
        <begin position="13"/>
        <end position="23"/>
    </location>
</feature>
<evidence type="ECO:0000313" key="3">
    <source>
        <dbReference type="Proteomes" id="UP000308549"/>
    </source>
</evidence>